<sequence length="409" mass="44714">MGEREIGHEDEAQGQRDADGARREAEDARREAEDARREAEALRRDRERDERAAQKEAERMRRDAEKAERTRAKDAEQARREEQRRTEDAAKVAEAARRDAERRERERTRAEENVRKERERAARDAAREAGRAMREAAKAERAAALAQQRAAREAEKARIGAERAGDVPTPDIAGLPRDLAVLWRTPTPSRRGPRPGLTVEQIAHAAIALADTEGIGSVSMARLAESLGFTTMSLYRYVSSKDEVLALMSDEAGGRPPSVGPEVGDWRARLELLLEEQRSVVQAHPWLAHTTTVLHALGPNRLAWMEAMLAALDGTPLSEADRLGVVGTLAAHMLDEARVATAIADRRQALADEAAPSPDELVLMLADERTHPALVAAARAGAFAAPAPEGLSFGTHVILDGVAAMIARA</sequence>
<evidence type="ECO:0000256" key="3">
    <source>
        <dbReference type="ARBA" id="ARBA00023163"/>
    </source>
</evidence>
<dbReference type="SUPFAM" id="SSF46689">
    <property type="entry name" value="Homeodomain-like"/>
    <property type="match status" value="1"/>
</dbReference>
<evidence type="ECO:0000256" key="4">
    <source>
        <dbReference type="PROSITE-ProRule" id="PRU00335"/>
    </source>
</evidence>
<evidence type="ECO:0000259" key="6">
    <source>
        <dbReference type="PROSITE" id="PS50977"/>
    </source>
</evidence>
<dbReference type="Gene3D" id="1.10.357.10">
    <property type="entry name" value="Tetracycline Repressor, domain 2"/>
    <property type="match status" value="1"/>
</dbReference>
<feature type="region of interest" description="Disordered" evidence="5">
    <location>
        <begin position="1"/>
        <end position="123"/>
    </location>
</feature>
<dbReference type="Pfam" id="PF02909">
    <property type="entry name" value="TetR_C_1"/>
    <property type="match status" value="1"/>
</dbReference>
<evidence type="ECO:0000313" key="7">
    <source>
        <dbReference type="EMBL" id="MDM7830236.1"/>
    </source>
</evidence>
<dbReference type="Proteomes" id="UP001321453">
    <property type="component" value="Unassembled WGS sequence"/>
</dbReference>
<accession>A0ABT7S3N9</accession>
<evidence type="ECO:0000256" key="2">
    <source>
        <dbReference type="ARBA" id="ARBA00023125"/>
    </source>
</evidence>
<dbReference type="PANTHER" id="PTHR30055:SF151">
    <property type="entry name" value="TRANSCRIPTIONAL REGULATORY PROTEIN"/>
    <property type="match status" value="1"/>
</dbReference>
<reference evidence="7 8" key="1">
    <citation type="submission" date="2023-06" db="EMBL/GenBank/DDBJ databases">
        <title>Cellulomonas sp. MW9 Whole genome sequence.</title>
        <authorList>
            <person name="Park S."/>
        </authorList>
    </citation>
    <scope>NUCLEOTIDE SEQUENCE [LARGE SCALE GENOMIC DNA]</scope>
    <source>
        <strain evidence="7 8">MW9</strain>
    </source>
</reference>
<keyword evidence="1" id="KW-0805">Transcription regulation</keyword>
<dbReference type="EMBL" id="JAUCGR010000001">
    <property type="protein sequence ID" value="MDM7830236.1"/>
    <property type="molecule type" value="Genomic_DNA"/>
</dbReference>
<organism evidence="7 8">
    <name type="scientific">Cellulomonas edaphi</name>
    <dbReference type="NCBI Taxonomy" id="3053468"/>
    <lineage>
        <taxon>Bacteria</taxon>
        <taxon>Bacillati</taxon>
        <taxon>Actinomycetota</taxon>
        <taxon>Actinomycetes</taxon>
        <taxon>Micrococcales</taxon>
        <taxon>Cellulomonadaceae</taxon>
        <taxon>Cellulomonas</taxon>
    </lineage>
</organism>
<name>A0ABT7S3N9_9CELL</name>
<dbReference type="InterPro" id="IPR009057">
    <property type="entry name" value="Homeodomain-like_sf"/>
</dbReference>
<keyword evidence="8" id="KW-1185">Reference proteome</keyword>
<dbReference type="InterPro" id="IPR050109">
    <property type="entry name" value="HTH-type_TetR-like_transc_reg"/>
</dbReference>
<feature type="domain" description="HTH tetR-type" evidence="6">
    <location>
        <begin position="196"/>
        <end position="256"/>
    </location>
</feature>
<evidence type="ECO:0000256" key="1">
    <source>
        <dbReference type="ARBA" id="ARBA00023015"/>
    </source>
</evidence>
<dbReference type="InterPro" id="IPR036271">
    <property type="entry name" value="Tet_transcr_reg_TetR-rel_C_sf"/>
</dbReference>
<dbReference type="PROSITE" id="PS50977">
    <property type="entry name" value="HTH_TETR_2"/>
    <property type="match status" value="1"/>
</dbReference>
<dbReference type="PANTHER" id="PTHR30055">
    <property type="entry name" value="HTH-TYPE TRANSCRIPTIONAL REGULATOR RUTR"/>
    <property type="match status" value="1"/>
</dbReference>
<dbReference type="Pfam" id="PF00440">
    <property type="entry name" value="TetR_N"/>
    <property type="match status" value="1"/>
</dbReference>
<comment type="caution">
    <text evidence="7">The sequence shown here is derived from an EMBL/GenBank/DDBJ whole genome shotgun (WGS) entry which is preliminary data.</text>
</comment>
<dbReference type="InterPro" id="IPR004111">
    <property type="entry name" value="Repressor_TetR_C"/>
</dbReference>
<proteinExistence type="predicted"/>
<evidence type="ECO:0000313" key="8">
    <source>
        <dbReference type="Proteomes" id="UP001321453"/>
    </source>
</evidence>
<keyword evidence="2 4" id="KW-0238">DNA-binding</keyword>
<protein>
    <submittedName>
        <fullName evidence="7">TetR/AcrR family transcriptional regulator C-terminal domain-containing protein</fullName>
    </submittedName>
</protein>
<feature type="DNA-binding region" description="H-T-H motif" evidence="4">
    <location>
        <begin position="219"/>
        <end position="238"/>
    </location>
</feature>
<dbReference type="RefSeq" id="WP_289445041.1">
    <property type="nucleotide sequence ID" value="NZ_JAUCGR010000001.1"/>
</dbReference>
<dbReference type="InterPro" id="IPR001647">
    <property type="entry name" value="HTH_TetR"/>
</dbReference>
<evidence type="ECO:0000256" key="5">
    <source>
        <dbReference type="SAM" id="MobiDB-lite"/>
    </source>
</evidence>
<dbReference type="Gene3D" id="1.10.10.60">
    <property type="entry name" value="Homeodomain-like"/>
    <property type="match status" value="1"/>
</dbReference>
<gene>
    <name evidence="7" type="ORF">QRT05_02730</name>
</gene>
<dbReference type="SUPFAM" id="SSF48498">
    <property type="entry name" value="Tetracyclin repressor-like, C-terminal domain"/>
    <property type="match status" value="1"/>
</dbReference>
<keyword evidence="3" id="KW-0804">Transcription</keyword>